<organism evidence="2 3">
    <name type="scientific">Ornithinimicrobium pekingense</name>
    <dbReference type="NCBI Taxonomy" id="384677"/>
    <lineage>
        <taxon>Bacteria</taxon>
        <taxon>Bacillati</taxon>
        <taxon>Actinomycetota</taxon>
        <taxon>Actinomycetes</taxon>
        <taxon>Micrococcales</taxon>
        <taxon>Ornithinimicrobiaceae</taxon>
        <taxon>Ornithinimicrobium</taxon>
    </lineage>
</organism>
<accession>A0ABQ2F2T2</accession>
<comment type="caution">
    <text evidence="2">The sequence shown here is derived from an EMBL/GenBank/DDBJ whole genome shotgun (WGS) entry which is preliminary data.</text>
</comment>
<feature type="compositionally biased region" description="Low complexity" evidence="1">
    <location>
        <begin position="52"/>
        <end position="63"/>
    </location>
</feature>
<name>A0ABQ2F2T2_9MICO</name>
<proteinExistence type="predicted"/>
<gene>
    <name evidence="2" type="ORF">GCM10011509_01160</name>
</gene>
<feature type="region of interest" description="Disordered" evidence="1">
    <location>
        <begin position="52"/>
        <end position="73"/>
    </location>
</feature>
<dbReference type="Proteomes" id="UP000662111">
    <property type="component" value="Unassembled WGS sequence"/>
</dbReference>
<evidence type="ECO:0000313" key="2">
    <source>
        <dbReference type="EMBL" id="GGK56553.1"/>
    </source>
</evidence>
<evidence type="ECO:0000256" key="1">
    <source>
        <dbReference type="SAM" id="MobiDB-lite"/>
    </source>
</evidence>
<reference evidence="3" key="1">
    <citation type="journal article" date="2019" name="Int. J. Syst. Evol. Microbiol.">
        <title>The Global Catalogue of Microorganisms (GCM) 10K type strain sequencing project: providing services to taxonomists for standard genome sequencing and annotation.</title>
        <authorList>
            <consortium name="The Broad Institute Genomics Platform"/>
            <consortium name="The Broad Institute Genome Sequencing Center for Infectious Disease"/>
            <person name="Wu L."/>
            <person name="Ma J."/>
        </authorList>
    </citation>
    <scope>NUCLEOTIDE SEQUENCE [LARGE SCALE GENOMIC DNA]</scope>
    <source>
        <strain evidence="3">CGMCC 1.5362</strain>
    </source>
</reference>
<protein>
    <submittedName>
        <fullName evidence="2">Uncharacterized protein</fullName>
    </submittedName>
</protein>
<dbReference type="EMBL" id="BMLB01000001">
    <property type="protein sequence ID" value="GGK56553.1"/>
    <property type="molecule type" value="Genomic_DNA"/>
</dbReference>
<sequence length="73" mass="8031">MSDPPGSACREEPVMFTTTAFLEVENTYRREQLRRAWGGPVLARLRRRARAAAGRPASRRASGSHVHAVAGAR</sequence>
<evidence type="ECO:0000313" key="3">
    <source>
        <dbReference type="Proteomes" id="UP000662111"/>
    </source>
</evidence>
<keyword evidence="3" id="KW-1185">Reference proteome</keyword>